<protein>
    <submittedName>
        <fullName evidence="1">ATP-dependent DNA helicase RecQ</fullName>
    </submittedName>
</protein>
<accession>T2J4B5</accession>
<keyword evidence="1" id="KW-0347">Helicase</keyword>
<dbReference type="RefSeq" id="WP_021834428.1">
    <property type="nucleotide sequence ID" value="NZ_CAQM01000046.1"/>
</dbReference>
<dbReference type="GO" id="GO:0004386">
    <property type="term" value="F:helicase activity"/>
    <property type="evidence" value="ECO:0007669"/>
    <property type="project" value="UniProtKB-KW"/>
</dbReference>
<dbReference type="AlphaFoldDB" id="T2J4B5"/>
<reference evidence="1 2" key="2">
    <citation type="submission" date="2013-09" db="EMBL/GenBank/DDBJ databases">
        <title>Whole genome comparison of six Crocosphaera watsonii strains with differing phenotypes.</title>
        <authorList>
            <person name="Bench S.R."/>
            <person name="Heller P."/>
            <person name="Frank I."/>
            <person name="Arciniega M."/>
            <person name="Shilova I.N."/>
            <person name="Zehr J.P."/>
        </authorList>
    </citation>
    <scope>NUCLEOTIDE SEQUENCE [LARGE SCALE GENOMIC DNA]</scope>
    <source>
        <strain evidence="1 2">WH 0401</strain>
    </source>
</reference>
<dbReference type="Proteomes" id="UP000018198">
    <property type="component" value="Unassembled WGS sequence"/>
</dbReference>
<keyword evidence="1" id="KW-0378">Hydrolase</keyword>
<comment type="caution">
    <text evidence="1">The sequence shown here is derived from an EMBL/GenBank/DDBJ whole genome shotgun (WGS) entry which is preliminary data.</text>
</comment>
<gene>
    <name evidence="1" type="ORF">CWATWH0401_3413</name>
</gene>
<proteinExistence type="predicted"/>
<organism evidence="1 2">
    <name type="scientific">Crocosphaera watsonii WH 0401</name>
    <dbReference type="NCBI Taxonomy" id="555881"/>
    <lineage>
        <taxon>Bacteria</taxon>
        <taxon>Bacillati</taxon>
        <taxon>Cyanobacteriota</taxon>
        <taxon>Cyanophyceae</taxon>
        <taxon>Oscillatoriophycideae</taxon>
        <taxon>Chroococcales</taxon>
        <taxon>Aphanothecaceae</taxon>
        <taxon>Crocosphaera</taxon>
    </lineage>
</organism>
<reference evidence="1 2" key="1">
    <citation type="submission" date="2013-01" db="EMBL/GenBank/DDBJ databases">
        <authorList>
            <person name="Bench S."/>
        </authorList>
    </citation>
    <scope>NUCLEOTIDE SEQUENCE [LARGE SCALE GENOMIC DNA]</scope>
    <source>
        <strain evidence="1 2">WH 0401</strain>
    </source>
</reference>
<evidence type="ECO:0000313" key="2">
    <source>
        <dbReference type="Proteomes" id="UP000018198"/>
    </source>
</evidence>
<name>T2J4B5_CROWT</name>
<keyword evidence="1" id="KW-0067">ATP-binding</keyword>
<evidence type="ECO:0000313" key="1">
    <source>
        <dbReference type="EMBL" id="CCQ59834.1"/>
    </source>
</evidence>
<dbReference type="EMBL" id="CAQM01000046">
    <property type="protein sequence ID" value="CCQ59834.1"/>
    <property type="molecule type" value="Genomic_DNA"/>
</dbReference>
<keyword evidence="1" id="KW-0547">Nucleotide-binding</keyword>
<sequence>MLFTSHAIEQLPSCEKFIKNLYPYKHKIQGVMHFEPTFERYDTATLMGLLRYCYIEANDYNKDLISQLSGRPEIQMLMIEENILGLNPLNPTSVIHWQFIGS</sequence>